<dbReference type="PROSITE" id="PS50018">
    <property type="entry name" value="RAS_GTPASE_ACTIV_2"/>
    <property type="match status" value="1"/>
</dbReference>
<feature type="domain" description="Calponin-homology (CH)" evidence="7">
    <location>
        <begin position="34"/>
        <end position="149"/>
    </location>
</feature>
<dbReference type="CDD" id="cd00201">
    <property type="entry name" value="WW"/>
    <property type="match status" value="1"/>
</dbReference>
<gene>
    <name evidence="9" type="primary">Iqgap3</name>
</gene>
<dbReference type="PROSITE" id="PS01159">
    <property type="entry name" value="WW_DOMAIN_1"/>
    <property type="match status" value="1"/>
</dbReference>
<dbReference type="InterPro" id="IPR000593">
    <property type="entry name" value="RasGAP_C"/>
</dbReference>
<evidence type="ECO:0000259" key="7">
    <source>
        <dbReference type="PROSITE" id="PS50021"/>
    </source>
</evidence>
<dbReference type="SUPFAM" id="SSF48350">
    <property type="entry name" value="GTPase activation domain, GAP"/>
    <property type="match status" value="1"/>
</dbReference>
<keyword evidence="1" id="KW-0597">Phosphoprotein</keyword>
<feature type="region of interest" description="Disordered" evidence="4">
    <location>
        <begin position="1394"/>
        <end position="1437"/>
    </location>
</feature>
<dbReference type="GO" id="GO:0005096">
    <property type="term" value="F:GTPase activator activity"/>
    <property type="evidence" value="ECO:0007669"/>
    <property type="project" value="TreeGrafter"/>
</dbReference>
<dbReference type="PROSITE" id="PS50021">
    <property type="entry name" value="CH"/>
    <property type="match status" value="1"/>
</dbReference>
<dbReference type="Pfam" id="PF00307">
    <property type="entry name" value="CH"/>
    <property type="match status" value="1"/>
</dbReference>
<dbReference type="Pfam" id="PF00612">
    <property type="entry name" value="IQ"/>
    <property type="match status" value="4"/>
</dbReference>
<dbReference type="Proteomes" id="UP000694906">
    <property type="component" value="Unplaced"/>
</dbReference>
<dbReference type="PANTHER" id="PTHR14149">
    <property type="entry name" value="RAS GTPASE-ACTIVATING PROTEIN WITH IQ MOTIF"/>
    <property type="match status" value="1"/>
</dbReference>
<dbReference type="SUPFAM" id="SSF47576">
    <property type="entry name" value="Calponin-homology domain, CH-domain"/>
    <property type="match status" value="1"/>
</dbReference>
<evidence type="ECO:0000313" key="8">
    <source>
        <dbReference type="Proteomes" id="UP000694906"/>
    </source>
</evidence>
<reference evidence="9" key="1">
    <citation type="submission" date="2025-08" db="UniProtKB">
        <authorList>
            <consortium name="RefSeq"/>
        </authorList>
    </citation>
    <scope>IDENTIFICATION</scope>
</reference>
<feature type="compositionally biased region" description="Basic and acidic residues" evidence="4">
    <location>
        <begin position="1398"/>
        <end position="1410"/>
    </location>
</feature>
<accession>A0AAX6S8J9</accession>
<dbReference type="GO" id="GO:0120025">
    <property type="term" value="C:plasma membrane bounded cell projection"/>
    <property type="evidence" value="ECO:0007669"/>
    <property type="project" value="UniProtKB-ARBA"/>
</dbReference>
<dbReference type="PROSITE" id="PS50020">
    <property type="entry name" value="WW_DOMAIN_2"/>
    <property type="match status" value="1"/>
</dbReference>
<evidence type="ECO:0000259" key="6">
    <source>
        <dbReference type="PROSITE" id="PS50020"/>
    </source>
</evidence>
<evidence type="ECO:0000256" key="4">
    <source>
        <dbReference type="SAM" id="MobiDB-lite"/>
    </source>
</evidence>
<dbReference type="SMART" id="SM00323">
    <property type="entry name" value="RasGAP"/>
    <property type="match status" value="1"/>
</dbReference>
<dbReference type="InterPro" id="IPR036872">
    <property type="entry name" value="CH_dom_sf"/>
</dbReference>
<evidence type="ECO:0000256" key="3">
    <source>
        <dbReference type="ARBA" id="ARBA00022860"/>
    </source>
</evidence>
<proteinExistence type="predicted"/>
<dbReference type="GO" id="GO:0005516">
    <property type="term" value="F:calmodulin binding"/>
    <property type="evidence" value="ECO:0007669"/>
    <property type="project" value="UniProtKB-KW"/>
</dbReference>
<dbReference type="PROSITE" id="PS50096">
    <property type="entry name" value="IQ"/>
    <property type="match status" value="4"/>
</dbReference>
<dbReference type="GeneID" id="101716052"/>
<dbReference type="InterPro" id="IPR000048">
    <property type="entry name" value="IQ_motif_EF-hand-BS"/>
</dbReference>
<dbReference type="SMART" id="SM00033">
    <property type="entry name" value="CH"/>
    <property type="match status" value="1"/>
</dbReference>
<dbReference type="Gene3D" id="1.10.418.10">
    <property type="entry name" value="Calponin-like domain"/>
    <property type="match status" value="1"/>
</dbReference>
<dbReference type="CTD" id="128239"/>
<evidence type="ECO:0000313" key="9">
    <source>
        <dbReference type="RefSeq" id="XP_021105109.1"/>
    </source>
</evidence>
<dbReference type="Pfam" id="PF00616">
    <property type="entry name" value="RasGAP"/>
    <property type="match status" value="1"/>
</dbReference>
<dbReference type="InterPro" id="IPR001715">
    <property type="entry name" value="CH_dom"/>
</dbReference>
<name>A0AAX6S8J9_HETGA</name>
<evidence type="ECO:0000256" key="1">
    <source>
        <dbReference type="ARBA" id="ARBA00022553"/>
    </source>
</evidence>
<evidence type="ECO:0000256" key="2">
    <source>
        <dbReference type="ARBA" id="ARBA00022737"/>
    </source>
</evidence>
<dbReference type="InterPro" id="IPR008936">
    <property type="entry name" value="Rho_GTPase_activation_prot"/>
</dbReference>
<dbReference type="PROSITE" id="PS00509">
    <property type="entry name" value="RAS_GTPASE_ACTIV_1"/>
    <property type="match status" value="1"/>
</dbReference>
<dbReference type="SMART" id="SM00015">
    <property type="entry name" value="IQ"/>
    <property type="match status" value="4"/>
</dbReference>
<dbReference type="GO" id="GO:0005938">
    <property type="term" value="C:cell cortex"/>
    <property type="evidence" value="ECO:0007669"/>
    <property type="project" value="TreeGrafter"/>
</dbReference>
<dbReference type="PANTHER" id="PTHR14149:SF10">
    <property type="entry name" value="RAS GTPASE-ACTIVATING-LIKE PROTEIN IQGAP3"/>
    <property type="match status" value="1"/>
</dbReference>
<keyword evidence="3" id="KW-0112">Calmodulin-binding</keyword>
<dbReference type="GO" id="GO:1903479">
    <property type="term" value="P:mitotic actomyosin contractile ring assembly actin filament organization"/>
    <property type="evidence" value="ECO:0007669"/>
    <property type="project" value="TreeGrafter"/>
</dbReference>
<dbReference type="SUPFAM" id="SSF143885">
    <property type="entry name" value="RGC domain-like"/>
    <property type="match status" value="1"/>
</dbReference>
<dbReference type="FunFam" id="1.10.418.10:FF:000013">
    <property type="entry name" value="IQ motif containing GTPase activating protein 1"/>
    <property type="match status" value="1"/>
</dbReference>
<dbReference type="RefSeq" id="XP_021105109.1">
    <property type="nucleotide sequence ID" value="XM_021249450.1"/>
</dbReference>
<dbReference type="InterPro" id="IPR001202">
    <property type="entry name" value="WW_dom"/>
</dbReference>
<dbReference type="Gene3D" id="1.10.506.10">
    <property type="entry name" value="GTPase Activation - p120gap, domain 1"/>
    <property type="match status" value="1"/>
</dbReference>
<dbReference type="Pfam" id="PF03836">
    <property type="entry name" value="RasGAP_C"/>
    <property type="match status" value="1"/>
</dbReference>
<keyword evidence="8" id="KW-1185">Reference proteome</keyword>
<dbReference type="FunFam" id="1.10.506.10:FF:000004">
    <property type="entry name" value="IQ motif containing GTPase activating protein 1"/>
    <property type="match status" value="1"/>
</dbReference>
<feature type="domain" description="Ras-GAP" evidence="5">
    <location>
        <begin position="991"/>
        <end position="1224"/>
    </location>
</feature>
<dbReference type="FunFam" id="1.20.5.190:FF:000033">
    <property type="entry name" value="IQ motif containing GTPase activating protein 3"/>
    <property type="match status" value="1"/>
</dbReference>
<dbReference type="InterPro" id="IPR023152">
    <property type="entry name" value="RasGAP_CS"/>
</dbReference>
<sequence length="1673" mass="188500">MEGGGERRGREAYERLTAEEMDEQRRQNVAYQYLCRLEEAKRWMEACLKEELPSPVELEESLRNGVLLAKLGHCFAPSVVPLKKIYDVEQLRYQATGLHFRHTDNINFWLSAIAHIGLPLTFFPETTDIYDKKNMPRVIYCIHALSLFLFRLGLAPQIHDLYGKVKFTAEELSNMASELAKYGLQLPAFSKIGGILANELSVDEAAVHAAVLAINEAVERGVVEVTFTALQNPSALLGNLREPLAALYQELLAQAKVEKAADARSHFLQDDRESQDIYDYYLTQAEIQGNINHVNVRGALDIVDDAVERQSPEGLLEALQDPALALRGVRRDFADWYLEQLSSDREQKAQELGLVELLEKEEVQAAVAAANVKGDQQQAMLQAVQRINRAIRRGAASDTVRELMSPAAQLPPVHPCASAVYQQELAVLQQQQGELGQEELFVAVEMLSAVVLINRALEARDAAGFWSSLRSPASGLAEVEGENARRYFEALVELRQVRGVGGAFLSWNDLQAAVSQVNTRVQEETDQVLAISLINEALDQSSSERTLSALLLPAAGLEDVSLPAAPRYHFLLVAAKRHKAQVTGDPGAVLWLEEIRQGVVRANQDTHTAQRMALGVAAINQAIREGKAAQTERVLRNPAVALRGLVPGCASGYQRALEGARAKKRSAGDTALWVRHSMKDGTAYYLHLQTLQGTWEQPPGCHLNTSHLTREEIQSTVIRVTAAHDRQQLWKAHVGLVVKLQAHVRGFLVRQKFAEGSHFLRTRLPAVIKIQAHWRGYRQRKVYLERLQYFKANLDAIIKIQAWARMWAARSQYLRRLRYFQRNVDSVVKIQAFFRARKVRDDYRTLVHSAHPPLGVVRKFAHLLNQSQQDFLAEVELLKLQEEVVRKIRSNQQLEQDLNLMDIKIGLLVRNRITLQEVVSHCKKLTKKNKEQLSDMVALDKQKGLKSLSKEKRQKLEAYQHLFYLLQTQPTYLAKLIFQMPQNKTTRFMEGVIFSLYNYASNCREAYLLLQLFKSALQEEIESKVEHPRDMVTGNPTVVRLVVRFYRNGRGLSALREILGKAIQDVLQDRALSVHTDPVHLYKSWINQSEAQTGQRSHLPYEVTPEQALSHPEVQRRLDISLRNLLAVTEKFLVAITSSVEQIPYGMRYMAKVLKTALVEKFPDAPESEVHKVVGNLLYYRFLNPAVVAPDAFDIVALAAGGTLAAPQRHTLGAVAQLLQHAAAGKTFSGESQHLHVLNGFLEETHLKFRKFICRACQVPEPEERFAVDEYSDTVAVAKPMVYITVGELINTHRLLLEHQDWIAPYHQDPLHQLLEDLGELPTVSDLIGESTAADRHPDLSKLEVSLTLISKFEGPEAAADGTRARSLLLSTKQMLADLIQFHPGDSLEEVLSLSAPREQKPGSRTDISQRHPKAHQAPRPAPGWGHSAGAPSSISAPQEVAHERLMCQRQACEAQSPEPLRRHHSLTAQSLLPLAEKQRRVLRNLRQLGSLGLVRASDGYQALVDELAKDIRNQRRHRQRRKVELVKLRATFQALSTKTAFCEEQGDYYSQYIRSCLDHLAPSSKNPGKGKKQPSLHYTAAQLLERGVLLEIEDLPASHFRNVIFDISPGDEAGKFEVNAKFLGVDMERFQLHYQDLLQLQYEGVAVMKLFNKARVNVNLLIFLLNKKFLRK</sequence>
<evidence type="ECO:0000259" key="5">
    <source>
        <dbReference type="PROSITE" id="PS50018"/>
    </source>
</evidence>
<dbReference type="Gene3D" id="1.20.5.190">
    <property type="match status" value="2"/>
</dbReference>
<feature type="domain" description="WW" evidence="6">
    <location>
        <begin position="673"/>
        <end position="700"/>
    </location>
</feature>
<organism evidence="8 9">
    <name type="scientific">Heterocephalus glaber</name>
    <name type="common">Naked mole rat</name>
    <dbReference type="NCBI Taxonomy" id="10181"/>
    <lineage>
        <taxon>Eukaryota</taxon>
        <taxon>Metazoa</taxon>
        <taxon>Chordata</taxon>
        <taxon>Craniata</taxon>
        <taxon>Vertebrata</taxon>
        <taxon>Euteleostomi</taxon>
        <taxon>Mammalia</taxon>
        <taxon>Eutheria</taxon>
        <taxon>Euarchontoglires</taxon>
        <taxon>Glires</taxon>
        <taxon>Rodentia</taxon>
        <taxon>Hystricomorpha</taxon>
        <taxon>Bathyergidae</taxon>
        <taxon>Heterocephalus</taxon>
    </lineage>
</organism>
<dbReference type="InterPro" id="IPR001936">
    <property type="entry name" value="RasGAP_dom"/>
</dbReference>
<protein>
    <submittedName>
        <fullName evidence="9">Ras GTPase-activating-like protein IQGAP3 isoform X1</fullName>
    </submittedName>
</protein>
<dbReference type="GO" id="GO:0051015">
    <property type="term" value="F:actin filament binding"/>
    <property type="evidence" value="ECO:0007669"/>
    <property type="project" value="TreeGrafter"/>
</dbReference>
<keyword evidence="2" id="KW-0677">Repeat</keyword>